<dbReference type="InterPro" id="IPR002933">
    <property type="entry name" value="Peptidase_M20"/>
</dbReference>
<sequence>MASLWAVLALLTAITLGGWHSFSGQPHHVQTPDPEPRQCNLEQHAEAVERFAKFLTFHTLADPETEDRIKPGHHAQFEALLSFLEEQFPDVYNHPDISVDRVGLGHWTSLFTWRGSDSGLEPALFISHYDVVPVTAGTEGDWTHGPFAGRVADGYVWGRGALDVKFSVTALLEAVAGLVRAGFTPARTLMFSFGHDEEVGGTGGAAKVAELLRSRGVKLDIVVDEGGLIIAEGMKGLTTHPVALIGCAEKVYTSVSVALRSPGGHSSMPPIDGSDIGAQVARLLGHIAAHPFPATLQSPITEFLEALAPYAHPAAGALLRNVRAWPLSALAAAGLARASRETAALVRTTVAATRISVGVADNVLPGAGQIVFNMRAHPLTPRDELLAYLRRAGEAARVTFTLTLTNASFTGPQGVVTPPNGRHYTLLKQAIQEYWRQDGKAVAVAPYMLTGGTDSKWFAPLSRHGVLRFVPYALNKSAGDLGRIHSTDERVAVADYGRAICTYERLLALLAEAPAPAQA</sequence>
<dbReference type="Gene3D" id="1.10.150.900">
    <property type="match status" value="1"/>
</dbReference>
<protein>
    <recommendedName>
        <fullName evidence="7">Peptidase M20 dimerisation domain-containing protein</fullName>
    </recommendedName>
</protein>
<dbReference type="Gene3D" id="3.40.630.10">
    <property type="entry name" value="Zn peptidases"/>
    <property type="match status" value="1"/>
</dbReference>
<keyword evidence="4" id="KW-0378">Hydrolase</keyword>
<dbReference type="SUPFAM" id="SSF53187">
    <property type="entry name" value="Zn-dependent exopeptidases"/>
    <property type="match status" value="1"/>
</dbReference>
<keyword evidence="2" id="KW-0645">Protease</keyword>
<evidence type="ECO:0000313" key="8">
    <source>
        <dbReference type="EMBL" id="CAD8691055.1"/>
    </source>
</evidence>
<feature type="signal peptide" evidence="6">
    <location>
        <begin position="1"/>
        <end position="17"/>
    </location>
</feature>
<evidence type="ECO:0000256" key="6">
    <source>
        <dbReference type="SAM" id="SignalP"/>
    </source>
</evidence>
<dbReference type="SUPFAM" id="SSF55031">
    <property type="entry name" value="Bacterial exopeptidase dimerisation domain"/>
    <property type="match status" value="1"/>
</dbReference>
<dbReference type="InterPro" id="IPR011650">
    <property type="entry name" value="Peptidase_M20_dimer"/>
</dbReference>
<dbReference type="PANTHER" id="PTHR45962">
    <property type="entry name" value="N-FATTY-ACYL-AMINO ACID SYNTHASE/HYDROLASE PM20D1"/>
    <property type="match status" value="1"/>
</dbReference>
<dbReference type="PANTHER" id="PTHR45962:SF1">
    <property type="entry name" value="N-FATTY-ACYL-AMINO ACID SYNTHASE_HYDROLASE PM20D1"/>
    <property type="match status" value="1"/>
</dbReference>
<keyword evidence="6" id="KW-0732">Signal</keyword>
<gene>
    <name evidence="8" type="ORF">CLEI1391_LOCUS15378</name>
</gene>
<name>A0A7S0WY12_9CHLO</name>
<evidence type="ECO:0000256" key="3">
    <source>
        <dbReference type="ARBA" id="ARBA00022723"/>
    </source>
</evidence>
<dbReference type="Gene3D" id="3.30.70.360">
    <property type="match status" value="1"/>
</dbReference>
<dbReference type="InterPro" id="IPR047177">
    <property type="entry name" value="Pept_M20A"/>
</dbReference>
<dbReference type="Pfam" id="PF01546">
    <property type="entry name" value="Peptidase_M20"/>
    <property type="match status" value="1"/>
</dbReference>
<dbReference type="InterPro" id="IPR036264">
    <property type="entry name" value="Bact_exopeptidase_dim_dom"/>
</dbReference>
<feature type="chain" id="PRO_5030521133" description="Peptidase M20 dimerisation domain-containing protein" evidence="6">
    <location>
        <begin position="18"/>
        <end position="519"/>
    </location>
</feature>
<dbReference type="GO" id="GO:0006508">
    <property type="term" value="P:proteolysis"/>
    <property type="evidence" value="ECO:0007669"/>
    <property type="project" value="UniProtKB-KW"/>
</dbReference>
<comment type="similarity">
    <text evidence="1">Belongs to the peptidase M20A family.</text>
</comment>
<proteinExistence type="inferred from homology"/>
<dbReference type="EMBL" id="HBFB01027520">
    <property type="protein sequence ID" value="CAD8691055.1"/>
    <property type="molecule type" value="Transcribed_RNA"/>
</dbReference>
<evidence type="ECO:0000256" key="5">
    <source>
        <dbReference type="ARBA" id="ARBA00022833"/>
    </source>
</evidence>
<keyword evidence="3" id="KW-0479">Metal-binding</keyword>
<feature type="domain" description="Peptidase M20 dimerisation" evidence="7">
    <location>
        <begin position="311"/>
        <end position="391"/>
    </location>
</feature>
<reference evidence="8" key="1">
    <citation type="submission" date="2021-01" db="EMBL/GenBank/DDBJ databases">
        <authorList>
            <person name="Corre E."/>
            <person name="Pelletier E."/>
            <person name="Niang G."/>
            <person name="Scheremetjew M."/>
            <person name="Finn R."/>
            <person name="Kale V."/>
            <person name="Holt S."/>
            <person name="Cochrane G."/>
            <person name="Meng A."/>
            <person name="Brown T."/>
            <person name="Cohen L."/>
        </authorList>
    </citation>
    <scope>NUCLEOTIDE SEQUENCE</scope>
    <source>
        <strain evidence="8">SAG 11-49</strain>
    </source>
</reference>
<dbReference type="GO" id="GO:0008233">
    <property type="term" value="F:peptidase activity"/>
    <property type="evidence" value="ECO:0007669"/>
    <property type="project" value="UniProtKB-KW"/>
</dbReference>
<dbReference type="GO" id="GO:0046872">
    <property type="term" value="F:metal ion binding"/>
    <property type="evidence" value="ECO:0007669"/>
    <property type="project" value="UniProtKB-KW"/>
</dbReference>
<evidence type="ECO:0000256" key="2">
    <source>
        <dbReference type="ARBA" id="ARBA00022670"/>
    </source>
</evidence>
<evidence type="ECO:0000256" key="4">
    <source>
        <dbReference type="ARBA" id="ARBA00022801"/>
    </source>
</evidence>
<keyword evidence="5" id="KW-0862">Zinc</keyword>
<organism evidence="8">
    <name type="scientific">Chlamydomonas leiostraca</name>
    <dbReference type="NCBI Taxonomy" id="1034604"/>
    <lineage>
        <taxon>Eukaryota</taxon>
        <taxon>Viridiplantae</taxon>
        <taxon>Chlorophyta</taxon>
        <taxon>core chlorophytes</taxon>
        <taxon>Chlorophyceae</taxon>
        <taxon>CS clade</taxon>
        <taxon>Chlamydomonadales</taxon>
        <taxon>Chlamydomonadaceae</taxon>
        <taxon>Chlamydomonas</taxon>
    </lineage>
</organism>
<dbReference type="Pfam" id="PF07687">
    <property type="entry name" value="M20_dimer"/>
    <property type="match status" value="1"/>
</dbReference>
<evidence type="ECO:0000256" key="1">
    <source>
        <dbReference type="ARBA" id="ARBA00006247"/>
    </source>
</evidence>
<evidence type="ECO:0000259" key="7">
    <source>
        <dbReference type="Pfam" id="PF07687"/>
    </source>
</evidence>
<accession>A0A7S0WY12</accession>
<dbReference type="AlphaFoldDB" id="A0A7S0WY12"/>